<evidence type="ECO:0000313" key="2">
    <source>
        <dbReference type="Proteomes" id="UP001458880"/>
    </source>
</evidence>
<evidence type="ECO:0008006" key="3">
    <source>
        <dbReference type="Google" id="ProtNLM"/>
    </source>
</evidence>
<protein>
    <recommendedName>
        <fullName evidence="3">Transposase</fullName>
    </recommendedName>
</protein>
<organism evidence="1 2">
    <name type="scientific">Popillia japonica</name>
    <name type="common">Japanese beetle</name>
    <dbReference type="NCBI Taxonomy" id="7064"/>
    <lineage>
        <taxon>Eukaryota</taxon>
        <taxon>Metazoa</taxon>
        <taxon>Ecdysozoa</taxon>
        <taxon>Arthropoda</taxon>
        <taxon>Hexapoda</taxon>
        <taxon>Insecta</taxon>
        <taxon>Pterygota</taxon>
        <taxon>Neoptera</taxon>
        <taxon>Endopterygota</taxon>
        <taxon>Coleoptera</taxon>
        <taxon>Polyphaga</taxon>
        <taxon>Scarabaeiformia</taxon>
        <taxon>Scarabaeidae</taxon>
        <taxon>Rutelinae</taxon>
        <taxon>Popillia</taxon>
    </lineage>
</organism>
<sequence>MVGNWSESAMQRTIDAVSRGDSGWLKASKLRRVQKKNKDVKGNKKGLGRYRTTFSEDLETQIVDHIKTFRLTSVWIDPDRIAQTGLRSDREKWWAHCECADVSMKCKTFICDVCR</sequence>
<evidence type="ECO:0000313" key="1">
    <source>
        <dbReference type="EMBL" id="KAK9702133.1"/>
    </source>
</evidence>
<dbReference type="Proteomes" id="UP001458880">
    <property type="component" value="Unassembled WGS sequence"/>
</dbReference>
<keyword evidence="2" id="KW-1185">Reference proteome</keyword>
<dbReference type="AlphaFoldDB" id="A0AAW1JEU7"/>
<accession>A0AAW1JEU7</accession>
<reference evidence="1 2" key="1">
    <citation type="journal article" date="2024" name="BMC Genomics">
        <title>De novo assembly and annotation of Popillia japonica's genome with initial clues to its potential as an invasive pest.</title>
        <authorList>
            <person name="Cucini C."/>
            <person name="Boschi S."/>
            <person name="Funari R."/>
            <person name="Cardaioli E."/>
            <person name="Iannotti N."/>
            <person name="Marturano G."/>
            <person name="Paoli F."/>
            <person name="Bruttini M."/>
            <person name="Carapelli A."/>
            <person name="Frati F."/>
            <person name="Nardi F."/>
        </authorList>
    </citation>
    <scope>NUCLEOTIDE SEQUENCE [LARGE SCALE GENOMIC DNA]</scope>
    <source>
        <strain evidence="1">DMR45628</strain>
    </source>
</reference>
<comment type="caution">
    <text evidence="1">The sequence shown here is derived from an EMBL/GenBank/DDBJ whole genome shotgun (WGS) entry which is preliminary data.</text>
</comment>
<gene>
    <name evidence="1" type="ORF">QE152_g30141</name>
</gene>
<dbReference type="EMBL" id="JASPKY010000399">
    <property type="protein sequence ID" value="KAK9702133.1"/>
    <property type="molecule type" value="Genomic_DNA"/>
</dbReference>
<name>A0AAW1JEU7_POPJA</name>
<proteinExistence type="predicted"/>